<keyword evidence="3" id="KW-1185">Reference proteome</keyword>
<dbReference type="RefSeq" id="YP_009286811.1">
    <property type="nucleotide sequence ID" value="NC_031068.2"/>
</dbReference>
<dbReference type="GeneID" id="29066110"/>
<feature type="compositionally biased region" description="Basic and acidic residues" evidence="1">
    <location>
        <begin position="61"/>
        <end position="78"/>
    </location>
</feature>
<dbReference type="Proteomes" id="UP000204087">
    <property type="component" value="Segment"/>
</dbReference>
<evidence type="ECO:0000256" key="1">
    <source>
        <dbReference type="SAM" id="MobiDB-lite"/>
    </source>
</evidence>
<reference evidence="2" key="1">
    <citation type="submission" date="2016-05" db="EMBL/GenBank/DDBJ databases">
        <authorList>
            <person name="Shneider M.M."/>
            <person name="Kabanova A.P."/>
            <person name="Vo T.N.H."/>
            <person name="Samarov N.I."/>
            <person name="Miroshnikov K.K."/>
            <person name="Korzhenkov A.A."/>
            <person name="Karandashov V.E."/>
            <person name="Toschakov S.V."/>
            <person name="Ignatov A.N."/>
            <person name="Miroshnikov K.A."/>
        </authorList>
    </citation>
    <scope>NUCLEOTIDE SEQUENCE [LARGE SCALE GENOMIC DNA]</scope>
</reference>
<organism evidence="2 3">
    <name type="scientific">Pectobacterium phage PP16</name>
    <dbReference type="NCBI Taxonomy" id="1873958"/>
    <lineage>
        <taxon>Viruses</taxon>
        <taxon>Duplodnaviria</taxon>
        <taxon>Heunggongvirae</taxon>
        <taxon>Uroviricota</taxon>
        <taxon>Caudoviricetes</taxon>
        <taxon>Autographivirales</taxon>
        <taxon>Autoscriptoviridae</taxon>
        <taxon>Corkvirinae</taxon>
        <taxon>Kotilavirus</taxon>
        <taxon>Kotilavirus PP16</taxon>
    </lineage>
</organism>
<gene>
    <name evidence="2" type="ORF">PP16_gp41</name>
</gene>
<dbReference type="EMBL" id="KX278418">
    <property type="protein sequence ID" value="ANT45354.1"/>
    <property type="molecule type" value="Genomic_DNA"/>
</dbReference>
<accession>A0A1B1PEF3</accession>
<proteinExistence type="predicted"/>
<dbReference type="OrthoDB" id="11857at10239"/>
<name>A0A1B1PEF3_9CAUD</name>
<sequence length="290" mass="30864">MADEVIPGALPQVESGAFGEQNPSNKTVPPLPQEGGGDLHGSKLDQILELVRQGKGADAGKVMDEAAQERAAKPETKSEGAQVPPESQDGAPEVRPTGNKALDIAVSAFVSATGTTEEDISKAMEAAYEAGDVKYIDREYLKTRFGDRAEQAIALAEAVFEADTKAQQDLLDSVYTTAGGKEQFDACVAVFRDHAKPAMVAVVRKMLDSGDPAAVRDAASLISEFGKQSGAFVEREGSRQIAAAGVVPEQGLSADEFRTARQQLNPMARSYRADMDKLIELRRLGKTLGK</sequence>
<evidence type="ECO:0000313" key="3">
    <source>
        <dbReference type="Proteomes" id="UP000204087"/>
    </source>
</evidence>
<evidence type="ECO:0000313" key="2">
    <source>
        <dbReference type="EMBL" id="ANT45354.1"/>
    </source>
</evidence>
<feature type="region of interest" description="Disordered" evidence="1">
    <location>
        <begin position="1"/>
        <end position="97"/>
    </location>
</feature>
<dbReference type="KEGG" id="vg:29066110"/>
<protein>
    <submittedName>
        <fullName evidence="2">Scaffold protein</fullName>
    </submittedName>
</protein>